<keyword evidence="4" id="KW-1185">Reference proteome</keyword>
<accession>A0A0F3GUW9</accession>
<gene>
    <name evidence="3" type="ORF">MBAV_003353</name>
</gene>
<dbReference type="AlphaFoldDB" id="A0A0F3GUW9"/>
<dbReference type="Proteomes" id="UP000033423">
    <property type="component" value="Unassembled WGS sequence"/>
</dbReference>
<evidence type="ECO:0000313" key="3">
    <source>
        <dbReference type="EMBL" id="KJU84453.1"/>
    </source>
</evidence>
<proteinExistence type="predicted"/>
<keyword evidence="1" id="KW-0732">Signal</keyword>
<dbReference type="Pfam" id="PF09992">
    <property type="entry name" value="NAGPA"/>
    <property type="match status" value="1"/>
</dbReference>
<protein>
    <recommendedName>
        <fullName evidence="2">Phosphodiester glycosidase domain-containing protein</fullName>
    </recommendedName>
</protein>
<organism evidence="3 4">
    <name type="scientific">Candidatus Magnetobacterium bavaricum</name>
    <dbReference type="NCBI Taxonomy" id="29290"/>
    <lineage>
        <taxon>Bacteria</taxon>
        <taxon>Pseudomonadati</taxon>
        <taxon>Nitrospirota</taxon>
        <taxon>Thermodesulfovibrionia</taxon>
        <taxon>Thermodesulfovibrionales</taxon>
        <taxon>Candidatus Magnetobacteriaceae</taxon>
        <taxon>Candidatus Magnetobacterium</taxon>
    </lineage>
</organism>
<name>A0A0F3GUW9_9BACT</name>
<dbReference type="InterPro" id="IPR018711">
    <property type="entry name" value="NAGPA"/>
</dbReference>
<sequence>MKTLIFYIILCILSLCMADAVNANNTWERLDDGLFMREFAPPADPERDVQKITVVKVDPTLYSFKLLSSSEYGTEALTVKEWAKQHKLILAVNAGMYQADGVTSVGFMKNFKHVNNPKPAKTYKAFFAFNPAVSYVPSVLFIDLECHNFPELKDKYNSFIQNIRMISCQQKNVWSQQAGAWSMVVLGMDKGGNVLFIFTRTPYTVHDFIDILLKLPISITNAMYLEGGKPASLYLSVKDVEIERTGDGVQSWPVPNIIGIVKKSSEINKVGAKEK</sequence>
<reference evidence="3 4" key="1">
    <citation type="submission" date="2015-02" db="EMBL/GenBank/DDBJ databases">
        <title>Single-cell genomics of uncultivated deep-branching MTB reveals a conserved set of magnetosome genes.</title>
        <authorList>
            <person name="Kolinko S."/>
            <person name="Richter M."/>
            <person name="Glockner F.O."/>
            <person name="Brachmann A."/>
            <person name="Schuler D."/>
        </authorList>
    </citation>
    <scope>NUCLEOTIDE SEQUENCE [LARGE SCALE GENOMIC DNA]</scope>
    <source>
        <strain evidence="3">TM-1</strain>
    </source>
</reference>
<feature type="signal peptide" evidence="1">
    <location>
        <begin position="1"/>
        <end position="23"/>
    </location>
</feature>
<evidence type="ECO:0000256" key="1">
    <source>
        <dbReference type="SAM" id="SignalP"/>
    </source>
</evidence>
<dbReference type="EMBL" id="LACI01001441">
    <property type="protein sequence ID" value="KJU84453.1"/>
    <property type="molecule type" value="Genomic_DNA"/>
</dbReference>
<feature type="domain" description="Phosphodiester glycosidase" evidence="2">
    <location>
        <begin position="87"/>
        <end position="260"/>
    </location>
</feature>
<evidence type="ECO:0000259" key="2">
    <source>
        <dbReference type="Pfam" id="PF09992"/>
    </source>
</evidence>
<comment type="caution">
    <text evidence="3">The sequence shown here is derived from an EMBL/GenBank/DDBJ whole genome shotgun (WGS) entry which is preliminary data.</text>
</comment>
<feature type="chain" id="PRO_5002461226" description="Phosphodiester glycosidase domain-containing protein" evidence="1">
    <location>
        <begin position="24"/>
        <end position="275"/>
    </location>
</feature>
<evidence type="ECO:0000313" key="4">
    <source>
        <dbReference type="Proteomes" id="UP000033423"/>
    </source>
</evidence>